<keyword evidence="1" id="KW-1133">Transmembrane helix</keyword>
<evidence type="ECO:0000256" key="1">
    <source>
        <dbReference type="SAM" id="Phobius"/>
    </source>
</evidence>
<protein>
    <recommendedName>
        <fullName evidence="4">Fimbrial assembly family protein</fullName>
    </recommendedName>
</protein>
<name>A0A0G1R8F8_9BACT</name>
<comment type="caution">
    <text evidence="2">The sequence shown here is derived from an EMBL/GenBank/DDBJ whole genome shotgun (WGS) entry which is preliminary data.</text>
</comment>
<sequence>MAVEFVPKPPSRLQAVRGRWVIVWPVVLLIVAGSAYAGLAYYESVLNTQIKDVDEKIQQVETGRDVSAEEKVLTLEAQLTTLEDVMKNHIYFSKFLAGLELLVHPQAYLKSFSINVPTRKFDVSGEAASFTILAKQILAVSKSPNIEKVEIGGLSLSGEGRVGFTLGVTYKPEFIQTAK</sequence>
<proteinExistence type="predicted"/>
<keyword evidence="1" id="KW-0812">Transmembrane</keyword>
<evidence type="ECO:0000313" key="3">
    <source>
        <dbReference type="Proteomes" id="UP000034644"/>
    </source>
</evidence>
<dbReference type="AlphaFoldDB" id="A0A0G1R8F8"/>
<dbReference type="Proteomes" id="UP000034644">
    <property type="component" value="Unassembled WGS sequence"/>
</dbReference>
<organism evidence="2 3">
    <name type="scientific">Candidatus Azambacteria bacterium GW2011_GWA2_45_90</name>
    <dbReference type="NCBI Taxonomy" id="1618614"/>
    <lineage>
        <taxon>Bacteria</taxon>
        <taxon>Candidatus Azamiibacteriota</taxon>
    </lineage>
</organism>
<keyword evidence="1" id="KW-0472">Membrane</keyword>
<feature type="transmembrane region" description="Helical" evidence="1">
    <location>
        <begin position="21"/>
        <end position="42"/>
    </location>
</feature>
<evidence type="ECO:0000313" key="2">
    <source>
        <dbReference type="EMBL" id="KKU17180.1"/>
    </source>
</evidence>
<evidence type="ECO:0008006" key="4">
    <source>
        <dbReference type="Google" id="ProtNLM"/>
    </source>
</evidence>
<accession>A0A0G1R8F8</accession>
<gene>
    <name evidence="2" type="ORF">UX27_C0039G0005</name>
</gene>
<reference evidence="2 3" key="1">
    <citation type="journal article" date="2015" name="Nature">
        <title>rRNA introns, odd ribosomes, and small enigmatic genomes across a large radiation of phyla.</title>
        <authorList>
            <person name="Brown C.T."/>
            <person name="Hug L.A."/>
            <person name="Thomas B.C."/>
            <person name="Sharon I."/>
            <person name="Castelle C.J."/>
            <person name="Singh A."/>
            <person name="Wilkins M.J."/>
            <person name="Williams K.H."/>
            <person name="Banfield J.F."/>
        </authorList>
    </citation>
    <scope>NUCLEOTIDE SEQUENCE [LARGE SCALE GENOMIC DNA]</scope>
</reference>
<dbReference type="EMBL" id="LCLO01000039">
    <property type="protein sequence ID" value="KKU17180.1"/>
    <property type="molecule type" value="Genomic_DNA"/>
</dbReference>